<dbReference type="RefSeq" id="WP_377212547.1">
    <property type="nucleotide sequence ID" value="NZ_JBHTJV010000009.1"/>
</dbReference>
<dbReference type="InterPro" id="IPR018711">
    <property type="entry name" value="NAGPA"/>
</dbReference>
<dbReference type="GO" id="GO:0016798">
    <property type="term" value="F:hydrolase activity, acting on glycosyl bonds"/>
    <property type="evidence" value="ECO:0007669"/>
    <property type="project" value="UniProtKB-KW"/>
</dbReference>
<keyword evidence="3" id="KW-1185">Reference proteome</keyword>
<comment type="caution">
    <text evidence="2">The sequence shown here is derived from an EMBL/GenBank/DDBJ whole genome shotgun (WGS) entry which is preliminary data.</text>
</comment>
<accession>A0ABW3FKL0</accession>
<evidence type="ECO:0000259" key="1">
    <source>
        <dbReference type="Pfam" id="PF09992"/>
    </source>
</evidence>
<name>A0ABW3FKL0_9HYPH</name>
<reference evidence="3" key="1">
    <citation type="journal article" date="2019" name="Int. J. Syst. Evol. Microbiol.">
        <title>The Global Catalogue of Microorganisms (GCM) 10K type strain sequencing project: providing services to taxonomists for standard genome sequencing and annotation.</title>
        <authorList>
            <consortium name="The Broad Institute Genomics Platform"/>
            <consortium name="The Broad Institute Genome Sequencing Center for Infectious Disease"/>
            <person name="Wu L."/>
            <person name="Ma J."/>
        </authorList>
    </citation>
    <scope>NUCLEOTIDE SEQUENCE [LARGE SCALE GENOMIC DNA]</scope>
    <source>
        <strain evidence="3">CCUG 60023</strain>
    </source>
</reference>
<proteinExistence type="predicted"/>
<protein>
    <submittedName>
        <fullName evidence="2">Phosphodiester glycosidase family protein</fullName>
    </submittedName>
</protein>
<keyword evidence="2" id="KW-0326">Glycosidase</keyword>
<evidence type="ECO:0000313" key="2">
    <source>
        <dbReference type="EMBL" id="MFD0916692.1"/>
    </source>
</evidence>
<sequence length="246" mass="27080">MIEWLSGLLCLWLGICGQQGASGTCRDVVHDSNKHVVCSYRLAQVSVEMFHSDKNKKPYGSLAPLKRQLDRTPLMLANGGMYHENLAPVGLYIERGRQFVGASTKGGWGNFHLLPNGVFWIDGDRAGVSETKAFLRRSIKVAHGVDYATQSGPMLVIDGKLHPRFLKDSTSKKIRNGVGVSADGQWVHFAQSRGLVTFWSFGTLFRDVLETPNALFLDGSISTMEAGDYRLGGWRPLGPIIGVFAR</sequence>
<dbReference type="EMBL" id="JBHTJV010000009">
    <property type="protein sequence ID" value="MFD0916692.1"/>
    <property type="molecule type" value="Genomic_DNA"/>
</dbReference>
<organism evidence="2 3">
    <name type="scientific">Pseudahrensia aquimaris</name>
    <dbReference type="NCBI Taxonomy" id="744461"/>
    <lineage>
        <taxon>Bacteria</taxon>
        <taxon>Pseudomonadati</taxon>
        <taxon>Pseudomonadota</taxon>
        <taxon>Alphaproteobacteria</taxon>
        <taxon>Hyphomicrobiales</taxon>
        <taxon>Ahrensiaceae</taxon>
        <taxon>Pseudahrensia</taxon>
    </lineage>
</organism>
<dbReference type="Proteomes" id="UP001597101">
    <property type="component" value="Unassembled WGS sequence"/>
</dbReference>
<dbReference type="Pfam" id="PF09992">
    <property type="entry name" value="NAGPA"/>
    <property type="match status" value="1"/>
</dbReference>
<feature type="domain" description="Phosphodiester glycosidase" evidence="1">
    <location>
        <begin position="77"/>
        <end position="243"/>
    </location>
</feature>
<gene>
    <name evidence="2" type="ORF">ACFQ14_09760</name>
</gene>
<keyword evidence="2" id="KW-0378">Hydrolase</keyword>
<evidence type="ECO:0000313" key="3">
    <source>
        <dbReference type="Proteomes" id="UP001597101"/>
    </source>
</evidence>